<protein>
    <submittedName>
        <fullName evidence="2">Ketosteroid isomerase-like protein</fullName>
    </submittedName>
</protein>
<dbReference type="OrthoDB" id="9814425at2"/>
<dbReference type="Proteomes" id="UP000237662">
    <property type="component" value="Unassembled WGS sequence"/>
</dbReference>
<organism evidence="2 3">
    <name type="scientific">Neolewinella xylanilytica</name>
    <dbReference type="NCBI Taxonomy" id="1514080"/>
    <lineage>
        <taxon>Bacteria</taxon>
        <taxon>Pseudomonadati</taxon>
        <taxon>Bacteroidota</taxon>
        <taxon>Saprospiria</taxon>
        <taxon>Saprospirales</taxon>
        <taxon>Lewinellaceae</taxon>
        <taxon>Neolewinella</taxon>
    </lineage>
</organism>
<dbReference type="SUPFAM" id="SSF54427">
    <property type="entry name" value="NTF2-like"/>
    <property type="match status" value="1"/>
</dbReference>
<keyword evidence="3" id="KW-1185">Reference proteome</keyword>
<keyword evidence="2" id="KW-0413">Isomerase</keyword>
<name>A0A2S6I1S7_9BACT</name>
<proteinExistence type="predicted"/>
<sequence length="150" mass="17062">MIRPFVFLFTSLVTMPGVAQQFTGDQADIEAIRRAATAFSEAYVNADYERMANAYTENGHILPGGSPIVTGREAIVKRWRLPEGVKILEHATESVELKVLDDYAYDLGYYRGRTRRPDGSEAEWGGKYVIVWRKLDGEWLMHVDMWNSGE</sequence>
<dbReference type="AlphaFoldDB" id="A0A2S6I1S7"/>
<dbReference type="EMBL" id="PTJC01000006">
    <property type="protein sequence ID" value="PPK85128.1"/>
    <property type="molecule type" value="Genomic_DNA"/>
</dbReference>
<dbReference type="InterPro" id="IPR032710">
    <property type="entry name" value="NTF2-like_dom_sf"/>
</dbReference>
<gene>
    <name evidence="2" type="ORF">CLV84_2019</name>
</gene>
<accession>A0A2S6I1S7</accession>
<reference evidence="2 3" key="1">
    <citation type="submission" date="2018-02" db="EMBL/GenBank/DDBJ databases">
        <title>Genomic Encyclopedia of Archaeal and Bacterial Type Strains, Phase II (KMG-II): from individual species to whole genera.</title>
        <authorList>
            <person name="Goeker M."/>
        </authorList>
    </citation>
    <scope>NUCLEOTIDE SEQUENCE [LARGE SCALE GENOMIC DNA]</scope>
    <source>
        <strain evidence="2 3">DSM 29526</strain>
    </source>
</reference>
<evidence type="ECO:0000313" key="2">
    <source>
        <dbReference type="EMBL" id="PPK85128.1"/>
    </source>
</evidence>
<evidence type="ECO:0000313" key="3">
    <source>
        <dbReference type="Proteomes" id="UP000237662"/>
    </source>
</evidence>
<evidence type="ECO:0000259" key="1">
    <source>
        <dbReference type="Pfam" id="PF14534"/>
    </source>
</evidence>
<dbReference type="RefSeq" id="WP_104419643.1">
    <property type="nucleotide sequence ID" value="NZ_PTJC01000006.1"/>
</dbReference>
<comment type="caution">
    <text evidence="2">The sequence shown here is derived from an EMBL/GenBank/DDBJ whole genome shotgun (WGS) entry which is preliminary data.</text>
</comment>
<feature type="domain" description="DUF4440" evidence="1">
    <location>
        <begin position="32"/>
        <end position="141"/>
    </location>
</feature>
<dbReference type="Pfam" id="PF14534">
    <property type="entry name" value="DUF4440"/>
    <property type="match status" value="1"/>
</dbReference>
<dbReference type="GO" id="GO:0016853">
    <property type="term" value="F:isomerase activity"/>
    <property type="evidence" value="ECO:0007669"/>
    <property type="project" value="UniProtKB-KW"/>
</dbReference>
<dbReference type="Gene3D" id="3.10.450.50">
    <property type="match status" value="1"/>
</dbReference>
<dbReference type="InterPro" id="IPR027843">
    <property type="entry name" value="DUF4440"/>
</dbReference>